<feature type="transmembrane region" description="Helical" evidence="1">
    <location>
        <begin position="37"/>
        <end position="57"/>
    </location>
</feature>
<name>A0A480AC65_9CYAN</name>
<feature type="transmembrane region" description="Helical" evidence="1">
    <location>
        <begin position="64"/>
        <end position="87"/>
    </location>
</feature>
<dbReference type="EMBL" id="BJCF01000007">
    <property type="protein sequence ID" value="GCL41353.1"/>
    <property type="molecule type" value="Genomic_DNA"/>
</dbReference>
<feature type="transmembrane region" description="Helical" evidence="1">
    <location>
        <begin position="233"/>
        <end position="251"/>
    </location>
</feature>
<feature type="transmembrane region" description="Helical" evidence="1">
    <location>
        <begin position="257"/>
        <end position="273"/>
    </location>
</feature>
<keyword evidence="1" id="KW-0812">Transmembrane</keyword>
<feature type="transmembrane region" description="Helical" evidence="1">
    <location>
        <begin position="199"/>
        <end position="221"/>
    </location>
</feature>
<dbReference type="AlphaFoldDB" id="A0A480AC65"/>
<feature type="transmembrane region" description="Helical" evidence="1">
    <location>
        <begin position="12"/>
        <end position="31"/>
    </location>
</feature>
<evidence type="ECO:0000256" key="1">
    <source>
        <dbReference type="SAM" id="Phobius"/>
    </source>
</evidence>
<reference evidence="3" key="1">
    <citation type="submission" date="2019-02" db="EMBL/GenBank/DDBJ databases">
        <title>Draft genome sequence of Dolichospermum planctonicum NIES-80.</title>
        <authorList>
            <person name="Yamaguchi H."/>
            <person name="Suzuki S."/>
            <person name="Kawachi M."/>
        </authorList>
    </citation>
    <scope>NUCLEOTIDE SEQUENCE [LARGE SCALE GENOMIC DNA]</scope>
    <source>
        <strain evidence="3">NIES-80</strain>
    </source>
</reference>
<comment type="caution">
    <text evidence="2">The sequence shown here is derived from an EMBL/GenBank/DDBJ whole genome shotgun (WGS) entry which is preliminary data.</text>
</comment>
<feature type="transmembrane region" description="Helical" evidence="1">
    <location>
        <begin position="451"/>
        <end position="468"/>
    </location>
</feature>
<evidence type="ECO:0000313" key="2">
    <source>
        <dbReference type="EMBL" id="GCL41353.1"/>
    </source>
</evidence>
<keyword evidence="1" id="KW-1133">Transmembrane helix</keyword>
<feature type="transmembrane region" description="Helical" evidence="1">
    <location>
        <begin position="416"/>
        <end position="439"/>
    </location>
</feature>
<accession>A0A480AC65</accession>
<dbReference type="OrthoDB" id="2379168at2"/>
<feature type="transmembrane region" description="Helical" evidence="1">
    <location>
        <begin position="157"/>
        <end position="179"/>
    </location>
</feature>
<feature type="transmembrane region" description="Helical" evidence="1">
    <location>
        <begin position="280"/>
        <end position="298"/>
    </location>
</feature>
<feature type="transmembrane region" description="Helical" evidence="1">
    <location>
        <begin position="474"/>
        <end position="492"/>
    </location>
</feature>
<evidence type="ECO:0008006" key="4">
    <source>
        <dbReference type="Google" id="ProtNLM"/>
    </source>
</evidence>
<dbReference type="Proteomes" id="UP000299367">
    <property type="component" value="Unassembled WGS sequence"/>
</dbReference>
<keyword evidence="1" id="KW-0472">Membrane</keyword>
<evidence type="ECO:0000313" key="3">
    <source>
        <dbReference type="Proteomes" id="UP000299367"/>
    </source>
</evidence>
<dbReference type="RefSeq" id="WP_137907087.1">
    <property type="nucleotide sequence ID" value="NZ_BJCF01000007.1"/>
</dbReference>
<proteinExistence type="predicted"/>
<feature type="transmembrane region" description="Helical" evidence="1">
    <location>
        <begin position="107"/>
        <end position="125"/>
    </location>
</feature>
<gene>
    <name evidence="2" type="ORF">NIES80_10480</name>
</gene>
<sequence>MNQQPLHRKTIYPDSLIISVFLCLIVLLGFLPTTNQFLHWFIIPVTLSGIVIGIDAVQWFRGRLNIFSPVGVMGLLGVHFFFLAPLLHVSWNNWLSSDLIPPPDWRPWVGGMAILNLLGILLYRISRNIDFSGFFQEKSINQKRNQKTVWMINKQRFPLIVGIGLIVCLVLQILVYSQYGGLIGYINAFADKQTEAGVGQGWLLMICESFPNLAMMAFAVYAKDKKRLQTWPVLITVLVIFFVIKLLFGGLRGSRSNTIWALFWAAGMIHFWLKKINKKQILMGMIFFIFFMYFYGFLKSGGTEGFQTALEGAEAREEYTAENGRTWENLLLGDLGRTDVHAYMLYRLMDDDSDYQYGWGRTYYSAFTILIPQQLWPFPEKPPNKSKEGTDLLYGMGSYVPGVWVSSKVYGIAGEIMLNFGPFAVPFSYIFLGVVVGSIQRSLAGYLKGDTRLLLLPMLINFSFTILIGDLDNLIYFLITVGGVPSLVIFSSSERKILLPHSPLINEREKTPLYH</sequence>
<organism evidence="2 3">
    <name type="scientific">Dolichospermum planctonicum</name>
    <dbReference type="NCBI Taxonomy" id="136072"/>
    <lineage>
        <taxon>Bacteria</taxon>
        <taxon>Bacillati</taxon>
        <taxon>Cyanobacteriota</taxon>
        <taxon>Cyanophyceae</taxon>
        <taxon>Nostocales</taxon>
        <taxon>Aphanizomenonaceae</taxon>
        <taxon>Dolichospermum</taxon>
    </lineage>
</organism>
<protein>
    <recommendedName>
        <fullName evidence="4">O-antigen polymerase</fullName>
    </recommendedName>
</protein>